<sequence>MAAARVTRVRELDTLRGFAVCGITVVNHWQHTAGALERRVPTPADWVVENLLQSRFYPVFSFLFGVSFVLFLRSAARRTPRPWWPLLRRLGVLACLGLLHRLVSPGEVLLPYATAGALVLLPASYLPRWLVLTAGVAGTLWAVLAEAGGIWLVPGLFLLGMAVFEYGPGPRALTPAFAVSAPLAVVLTGAWVYLWAHPETFRFPYTVAVYPLAGLAAAVAYCTGVLLLARRAPVLAGLLQPLGRMTLTAYLAGSVSAAALAPLLVLDGTRLGALGAAAAVLAILTGFAHWWQARFRHGPLEWVWRCLTWGEFVPNRRSPGGETPGTASDGTPGDRSEGRAPRDLGN</sequence>
<dbReference type="InterPro" id="IPR052529">
    <property type="entry name" value="Bact_Transport_Assoc"/>
</dbReference>
<evidence type="ECO:0000256" key="2">
    <source>
        <dbReference type="SAM" id="Phobius"/>
    </source>
</evidence>
<feature type="region of interest" description="Disordered" evidence="1">
    <location>
        <begin position="315"/>
        <end position="346"/>
    </location>
</feature>
<evidence type="ECO:0000313" key="4">
    <source>
        <dbReference type="EMBL" id="RCG29350.1"/>
    </source>
</evidence>
<evidence type="ECO:0000259" key="3">
    <source>
        <dbReference type="Pfam" id="PF04235"/>
    </source>
</evidence>
<feature type="transmembrane region" description="Helical" evidence="2">
    <location>
        <begin position="273"/>
        <end position="291"/>
    </location>
</feature>
<comment type="caution">
    <text evidence="4">The sequence shown here is derived from an EMBL/GenBank/DDBJ whole genome shotgun (WGS) entry which is preliminary data.</text>
</comment>
<feature type="transmembrane region" description="Helical" evidence="2">
    <location>
        <begin position="56"/>
        <end position="74"/>
    </location>
</feature>
<gene>
    <name evidence="4" type="ORF">DQ384_20015</name>
</gene>
<feature type="transmembrane region" description="Helical" evidence="2">
    <location>
        <begin position="208"/>
        <end position="229"/>
    </location>
</feature>
<keyword evidence="5" id="KW-1185">Reference proteome</keyword>
<dbReference type="OrthoDB" id="9807744at2"/>
<protein>
    <submittedName>
        <fullName evidence="4">DUF418 domain-containing protein</fullName>
    </submittedName>
</protein>
<keyword evidence="2" id="KW-0812">Transmembrane</keyword>
<keyword evidence="2" id="KW-0472">Membrane</keyword>
<accession>A0A367FI96</accession>
<evidence type="ECO:0000256" key="1">
    <source>
        <dbReference type="SAM" id="MobiDB-lite"/>
    </source>
</evidence>
<feature type="transmembrane region" description="Helical" evidence="2">
    <location>
        <begin position="176"/>
        <end position="196"/>
    </location>
</feature>
<dbReference type="InterPro" id="IPR007349">
    <property type="entry name" value="DUF418"/>
</dbReference>
<feature type="transmembrane region" description="Helical" evidence="2">
    <location>
        <begin position="139"/>
        <end position="164"/>
    </location>
</feature>
<organism evidence="4 5">
    <name type="scientific">Sphaerisporangium album</name>
    <dbReference type="NCBI Taxonomy" id="509200"/>
    <lineage>
        <taxon>Bacteria</taxon>
        <taxon>Bacillati</taxon>
        <taxon>Actinomycetota</taxon>
        <taxon>Actinomycetes</taxon>
        <taxon>Streptosporangiales</taxon>
        <taxon>Streptosporangiaceae</taxon>
        <taxon>Sphaerisporangium</taxon>
    </lineage>
</organism>
<evidence type="ECO:0000313" key="5">
    <source>
        <dbReference type="Proteomes" id="UP000253094"/>
    </source>
</evidence>
<feature type="transmembrane region" description="Helical" evidence="2">
    <location>
        <begin position="249"/>
        <end position="266"/>
    </location>
</feature>
<proteinExistence type="predicted"/>
<dbReference type="AlphaFoldDB" id="A0A367FI96"/>
<feature type="transmembrane region" description="Helical" evidence="2">
    <location>
        <begin position="109"/>
        <end position="127"/>
    </location>
</feature>
<dbReference type="PANTHER" id="PTHR30590">
    <property type="entry name" value="INNER MEMBRANE PROTEIN"/>
    <property type="match status" value="1"/>
</dbReference>
<feature type="domain" description="DUF418" evidence="3">
    <location>
        <begin position="172"/>
        <end position="310"/>
    </location>
</feature>
<dbReference type="Proteomes" id="UP000253094">
    <property type="component" value="Unassembled WGS sequence"/>
</dbReference>
<dbReference type="EMBL" id="QOIL01000011">
    <property type="protein sequence ID" value="RCG29350.1"/>
    <property type="molecule type" value="Genomic_DNA"/>
</dbReference>
<dbReference type="RefSeq" id="WP_114030386.1">
    <property type="nucleotide sequence ID" value="NZ_QOIL01000011.1"/>
</dbReference>
<dbReference type="PANTHER" id="PTHR30590:SF2">
    <property type="entry name" value="INNER MEMBRANE PROTEIN"/>
    <property type="match status" value="1"/>
</dbReference>
<feature type="compositionally biased region" description="Basic and acidic residues" evidence="1">
    <location>
        <begin position="332"/>
        <end position="346"/>
    </location>
</feature>
<dbReference type="Pfam" id="PF04235">
    <property type="entry name" value="DUF418"/>
    <property type="match status" value="1"/>
</dbReference>
<name>A0A367FI96_9ACTN</name>
<keyword evidence="2" id="KW-1133">Transmembrane helix</keyword>
<reference evidence="4 5" key="1">
    <citation type="submission" date="2018-06" db="EMBL/GenBank/DDBJ databases">
        <title>Sphaerisporangium craniellae sp. nov., isolated from a marine sponge in the South China Sea.</title>
        <authorList>
            <person name="Li L."/>
        </authorList>
    </citation>
    <scope>NUCLEOTIDE SEQUENCE [LARGE SCALE GENOMIC DNA]</scope>
    <source>
        <strain evidence="4 5">CCTCC AA 208026</strain>
    </source>
</reference>